<proteinExistence type="predicted"/>
<dbReference type="EMBL" id="JACHIF010000012">
    <property type="protein sequence ID" value="MBB5040250.1"/>
    <property type="molecule type" value="Genomic_DNA"/>
</dbReference>
<dbReference type="Proteomes" id="UP000534294">
    <property type="component" value="Unassembled WGS sequence"/>
</dbReference>
<accession>A0A7W8DSF0</accession>
<gene>
    <name evidence="1" type="ORF">HNQ64_004531</name>
</gene>
<evidence type="ECO:0000313" key="2">
    <source>
        <dbReference type="Proteomes" id="UP000534294"/>
    </source>
</evidence>
<name>A0A7W8DSF0_9BACT</name>
<evidence type="ECO:0000313" key="1">
    <source>
        <dbReference type="EMBL" id="MBB5040250.1"/>
    </source>
</evidence>
<comment type="caution">
    <text evidence="1">The sequence shown here is derived from an EMBL/GenBank/DDBJ whole genome shotgun (WGS) entry which is preliminary data.</text>
</comment>
<organism evidence="1 2">
    <name type="scientific">Prosthecobacter dejongeii</name>
    <dbReference type="NCBI Taxonomy" id="48465"/>
    <lineage>
        <taxon>Bacteria</taxon>
        <taxon>Pseudomonadati</taxon>
        <taxon>Verrucomicrobiota</taxon>
        <taxon>Verrucomicrobiia</taxon>
        <taxon>Verrucomicrobiales</taxon>
        <taxon>Verrucomicrobiaceae</taxon>
        <taxon>Prosthecobacter</taxon>
    </lineage>
</organism>
<keyword evidence="2" id="KW-1185">Reference proteome</keyword>
<dbReference type="AlphaFoldDB" id="A0A7W8DSF0"/>
<sequence length="367" mass="40657">MLRGAEQWLWSYLTRERHSGRISPGQPLHACIAVCDHFEPLHHTDKAGALRAIGDWQAAWPELVKSHPDSGGRGPRHTFFFPVEQYDADLLAPVASLCAQTGSEVEIHLHHDNDTEASVTKLLLDGVRDLASHGLLTRGSDGRPRYAFIHGNWALDNSRPDGRWCGVSNELSVLKRTGCYADLTMPSAPDPCQTRTINSVYYAREDGCAKSHNTGVVVEAGKTAPLREKDDHLLLIQGPLGLNWGRRKWGLLPRLENGDLTGANPPTAARARLWLELCPRVKNGAPWVFIKLHTHAGIPKNYRALLGKAAQQFYQGLAEMARSTPGFHYHFVTARELVNLVHAAEDGQTGSPSDWLDYRYSKPPVLA</sequence>
<protein>
    <submittedName>
        <fullName evidence="1">Uncharacterized protein</fullName>
    </submittedName>
</protein>
<reference evidence="1 2" key="1">
    <citation type="submission" date="2020-08" db="EMBL/GenBank/DDBJ databases">
        <title>Genomic Encyclopedia of Type Strains, Phase IV (KMG-IV): sequencing the most valuable type-strain genomes for metagenomic binning, comparative biology and taxonomic classification.</title>
        <authorList>
            <person name="Goeker M."/>
        </authorList>
    </citation>
    <scope>NUCLEOTIDE SEQUENCE [LARGE SCALE GENOMIC DNA]</scope>
    <source>
        <strain evidence="1 2">DSM 12251</strain>
    </source>
</reference>